<comment type="similarity">
    <text evidence="7">Belongs to the dTDP-4-dehydrorhamnose 3,5-epimerase family.</text>
</comment>
<keyword evidence="7 8" id="KW-0413">Isomerase</keyword>
<dbReference type="NCBIfam" id="TIGR01221">
    <property type="entry name" value="rmlC"/>
    <property type="match status" value="1"/>
</dbReference>
<dbReference type="InterPro" id="IPR014710">
    <property type="entry name" value="RmlC-like_jellyroll"/>
</dbReference>
<comment type="catalytic activity">
    <reaction evidence="1 7">
        <text>dTDP-4-dehydro-6-deoxy-alpha-D-glucose = dTDP-4-dehydro-beta-L-rhamnose</text>
        <dbReference type="Rhea" id="RHEA:16969"/>
        <dbReference type="ChEBI" id="CHEBI:57649"/>
        <dbReference type="ChEBI" id="CHEBI:62830"/>
        <dbReference type="EC" id="5.1.3.13"/>
    </reaction>
</comment>
<evidence type="ECO:0000313" key="8">
    <source>
        <dbReference type="EMBL" id="TFV95596.1"/>
    </source>
</evidence>
<organism evidence="8 9">
    <name type="scientific">Algoriphagus kandeliae</name>
    <dbReference type="NCBI Taxonomy" id="2562278"/>
    <lineage>
        <taxon>Bacteria</taxon>
        <taxon>Pseudomonadati</taxon>
        <taxon>Bacteroidota</taxon>
        <taxon>Cytophagia</taxon>
        <taxon>Cytophagales</taxon>
        <taxon>Cyclobacteriaceae</taxon>
        <taxon>Algoriphagus</taxon>
    </lineage>
</organism>
<evidence type="ECO:0000256" key="7">
    <source>
        <dbReference type="RuleBase" id="RU364069"/>
    </source>
</evidence>
<dbReference type="Gene3D" id="2.60.120.10">
    <property type="entry name" value="Jelly Rolls"/>
    <property type="match status" value="1"/>
</dbReference>
<evidence type="ECO:0000256" key="5">
    <source>
        <dbReference type="PIRSR" id="PIRSR600888-1"/>
    </source>
</evidence>
<dbReference type="SUPFAM" id="SSF51182">
    <property type="entry name" value="RmlC-like cupins"/>
    <property type="match status" value="1"/>
</dbReference>
<evidence type="ECO:0000256" key="1">
    <source>
        <dbReference type="ARBA" id="ARBA00001298"/>
    </source>
</evidence>
<evidence type="ECO:0000313" key="9">
    <source>
        <dbReference type="Proteomes" id="UP000297647"/>
    </source>
</evidence>
<dbReference type="Proteomes" id="UP000297647">
    <property type="component" value="Unassembled WGS sequence"/>
</dbReference>
<evidence type="ECO:0000256" key="4">
    <source>
        <dbReference type="ARBA" id="ARBA00019595"/>
    </source>
</evidence>
<dbReference type="EMBL" id="SPSB01000002">
    <property type="protein sequence ID" value="TFV95596.1"/>
    <property type="molecule type" value="Genomic_DNA"/>
</dbReference>
<dbReference type="UniPathway" id="UPA00124"/>
<reference evidence="8 9" key="1">
    <citation type="submission" date="2019-03" db="EMBL/GenBank/DDBJ databases">
        <title>Algoriphagus sp. nov, a new strain isolated from root system soil of mangrove plant Kandelia.</title>
        <authorList>
            <person name="Yin Q."/>
            <person name="Wang K."/>
            <person name="Song Z."/>
        </authorList>
    </citation>
    <scope>NUCLEOTIDE SEQUENCE [LARGE SCALE GENOMIC DNA]</scope>
    <source>
        <strain evidence="8 9">XY-J91</strain>
    </source>
</reference>
<feature type="site" description="Participates in a stacking interaction with the thymidine ring of dTDP-4-oxo-6-deoxyglucose" evidence="6">
    <location>
        <position position="137"/>
    </location>
</feature>
<comment type="pathway">
    <text evidence="7">Carbohydrate biosynthesis; dTDP-L-rhamnose biosynthesis.</text>
</comment>
<sequence>MPEFRKSKLQGVIEIYPKVFRDERGYFFESFRQDWFQELGVDVNWKQDNQSYSVKGTIRGLHFQRPPYAQAKLVRVIQGKVLDVVVDLRKGSDTYGQSHSVVLDADQHNLLYVPAGFAHGFSVLEDAIFLYKCSEYYHFPSEGGISWNDPDLRIDWMVEDPIISEKDEKWPTLATFTSESEGGF</sequence>
<gene>
    <name evidence="8" type="primary">rfbC</name>
    <name evidence="8" type="ORF">E4S40_05085</name>
</gene>
<comment type="function">
    <text evidence="2 7">Catalyzes the epimerization of the C3' and C5'positions of dTDP-6-deoxy-D-xylo-4-hexulose, forming dTDP-6-deoxy-L-lyxo-4-hexulose.</text>
</comment>
<dbReference type="CDD" id="cd00438">
    <property type="entry name" value="cupin_RmlC"/>
    <property type="match status" value="1"/>
</dbReference>
<dbReference type="AlphaFoldDB" id="A0A4Y9QWX3"/>
<dbReference type="GO" id="GO:0008830">
    <property type="term" value="F:dTDP-4-dehydrorhamnose 3,5-epimerase activity"/>
    <property type="evidence" value="ECO:0007669"/>
    <property type="project" value="UniProtKB-UniRule"/>
</dbReference>
<dbReference type="PANTHER" id="PTHR21047:SF2">
    <property type="entry name" value="THYMIDINE DIPHOSPHO-4-KETO-RHAMNOSE 3,5-EPIMERASE"/>
    <property type="match status" value="1"/>
</dbReference>
<feature type="active site" description="Proton donor" evidence="5">
    <location>
        <position position="131"/>
    </location>
</feature>
<dbReference type="OrthoDB" id="9800680at2"/>
<dbReference type="Pfam" id="PF00908">
    <property type="entry name" value="dTDP_sugar_isom"/>
    <property type="match status" value="1"/>
</dbReference>
<protein>
    <recommendedName>
        <fullName evidence="4 7">dTDP-4-dehydrorhamnose 3,5-epimerase</fullName>
        <ecNumber evidence="3 7">5.1.3.13</ecNumber>
    </recommendedName>
    <alternativeName>
        <fullName evidence="7">Thymidine diphospho-4-keto-rhamnose 3,5-epimerase</fullName>
    </alternativeName>
</protein>
<dbReference type="InterPro" id="IPR000888">
    <property type="entry name" value="RmlC-like"/>
</dbReference>
<name>A0A4Y9QWX3_9BACT</name>
<dbReference type="GO" id="GO:0005829">
    <property type="term" value="C:cytosol"/>
    <property type="evidence" value="ECO:0007669"/>
    <property type="project" value="TreeGrafter"/>
</dbReference>
<feature type="active site" description="Proton acceptor" evidence="5">
    <location>
        <position position="62"/>
    </location>
</feature>
<proteinExistence type="inferred from homology"/>
<dbReference type="RefSeq" id="WP_135071839.1">
    <property type="nucleotide sequence ID" value="NZ_SPSB01000002.1"/>
</dbReference>
<comment type="caution">
    <text evidence="8">The sequence shown here is derived from an EMBL/GenBank/DDBJ whole genome shotgun (WGS) entry which is preliminary data.</text>
</comment>
<comment type="subunit">
    <text evidence="7">Homodimer.</text>
</comment>
<evidence type="ECO:0000256" key="3">
    <source>
        <dbReference type="ARBA" id="ARBA00012098"/>
    </source>
</evidence>
<evidence type="ECO:0000256" key="2">
    <source>
        <dbReference type="ARBA" id="ARBA00001997"/>
    </source>
</evidence>
<accession>A0A4Y9QWX3</accession>
<dbReference type="PANTHER" id="PTHR21047">
    <property type="entry name" value="DTDP-6-DEOXY-D-GLUCOSE-3,5 EPIMERASE"/>
    <property type="match status" value="1"/>
</dbReference>
<dbReference type="EC" id="5.1.3.13" evidence="3 7"/>
<keyword evidence="9" id="KW-1185">Reference proteome</keyword>
<evidence type="ECO:0000256" key="6">
    <source>
        <dbReference type="PIRSR" id="PIRSR600888-3"/>
    </source>
</evidence>
<dbReference type="GO" id="GO:0019305">
    <property type="term" value="P:dTDP-rhamnose biosynthetic process"/>
    <property type="evidence" value="ECO:0007669"/>
    <property type="project" value="UniProtKB-UniRule"/>
</dbReference>
<dbReference type="InterPro" id="IPR011051">
    <property type="entry name" value="RmlC_Cupin_sf"/>
</dbReference>
<dbReference type="GO" id="GO:0000271">
    <property type="term" value="P:polysaccharide biosynthetic process"/>
    <property type="evidence" value="ECO:0007669"/>
    <property type="project" value="TreeGrafter"/>
</dbReference>